<evidence type="ECO:0000256" key="1">
    <source>
        <dbReference type="ARBA" id="ARBA00022448"/>
    </source>
</evidence>
<dbReference type="AlphaFoldDB" id="A0AA96J6L0"/>
<gene>
    <name evidence="6" type="ORF">RN605_06580</name>
    <name evidence="5" type="ORF">RN608_13280</name>
</gene>
<feature type="domain" description="ABC transporter" evidence="4">
    <location>
        <begin position="2"/>
        <end position="234"/>
    </location>
</feature>
<evidence type="ECO:0000256" key="3">
    <source>
        <dbReference type="ARBA" id="ARBA00022840"/>
    </source>
</evidence>
<accession>A0AA96J6L0</accession>
<evidence type="ECO:0000313" key="6">
    <source>
        <dbReference type="EMBL" id="WNM23023.1"/>
    </source>
</evidence>
<sequence length="308" mass="34567">MLRVQQIHFAYLDKPTLSGIDFSVTPGTTLAVIGESGCGKSTLLKLIYGLYDLDQGAIYWNDTEVLGPKFNLIPGMEFMKYLAQDFDLMPFITVAENVGKYLSNIYKDKKDQRVAELLEIVEMSEFANVKAKYLSGGQMQRVALARVLALEPEVLLLDEPFSHIDNFRKNSLRRKLFAYLKEQQITTIVATHDSTDVLSFADEVLVMQNGTLLAQAAPKNLYQNPSNHYVASLFGDVNTITHDGKNLLLYPHQLVVDKNGAIPVTVTNAYYRGTNYLIEATHNGNLIYFENDTALEKGMEVRLNVKKG</sequence>
<proteinExistence type="predicted"/>
<dbReference type="PROSITE" id="PS00211">
    <property type="entry name" value="ABC_TRANSPORTER_1"/>
    <property type="match status" value="1"/>
</dbReference>
<dbReference type="SUPFAM" id="SSF52540">
    <property type="entry name" value="P-loop containing nucleoside triphosphate hydrolases"/>
    <property type="match status" value="1"/>
</dbReference>
<dbReference type="Proteomes" id="UP001304515">
    <property type="component" value="Chromosome"/>
</dbReference>
<keyword evidence="2" id="KW-0547">Nucleotide-binding</keyword>
<organism evidence="6 7">
    <name type="scientific">Flavobacterium capsici</name>
    <dbReference type="NCBI Taxonomy" id="3075618"/>
    <lineage>
        <taxon>Bacteria</taxon>
        <taxon>Pseudomonadati</taxon>
        <taxon>Bacteroidota</taxon>
        <taxon>Flavobacteriia</taxon>
        <taxon>Flavobacteriales</taxon>
        <taxon>Flavobacteriaceae</taxon>
        <taxon>Flavobacterium</taxon>
    </lineage>
</organism>
<dbReference type="GO" id="GO:0016887">
    <property type="term" value="F:ATP hydrolysis activity"/>
    <property type="evidence" value="ECO:0007669"/>
    <property type="project" value="InterPro"/>
</dbReference>
<dbReference type="PANTHER" id="PTHR42781">
    <property type="entry name" value="SPERMIDINE/PUTRESCINE IMPORT ATP-BINDING PROTEIN POTA"/>
    <property type="match status" value="1"/>
</dbReference>
<dbReference type="KEGG" id="fcj:RN605_06580"/>
<dbReference type="RefSeq" id="WP_313323330.1">
    <property type="nucleotide sequence ID" value="NZ_CP134878.1"/>
</dbReference>
<dbReference type="InterPro" id="IPR027417">
    <property type="entry name" value="P-loop_NTPase"/>
</dbReference>
<dbReference type="InterPro" id="IPR003593">
    <property type="entry name" value="AAA+_ATPase"/>
</dbReference>
<dbReference type="PANTHER" id="PTHR42781:SF4">
    <property type="entry name" value="SPERMIDINE_PUTRESCINE IMPORT ATP-BINDING PROTEIN POTA"/>
    <property type="match status" value="1"/>
</dbReference>
<dbReference type="EMBL" id="CP134878">
    <property type="protein sequence ID" value="WNM18973.1"/>
    <property type="molecule type" value="Genomic_DNA"/>
</dbReference>
<reference evidence="6 7" key="1">
    <citation type="submission" date="2023-09" db="EMBL/GenBank/DDBJ databases">
        <title>Flavobacterium sp. a novel bacteria isolate from Pepper rhizosphere.</title>
        <authorList>
            <person name="Peng Y."/>
            <person name="Lee J."/>
        </authorList>
    </citation>
    <scope>NUCLEOTIDE SEQUENCE [LARGE SCALE GENOMIC DNA]</scope>
    <source>
        <strain evidence="5">PMR2A8</strain>
        <strain evidence="6 7">PMTSA4</strain>
    </source>
</reference>
<keyword evidence="3 6" id="KW-0067">ATP-binding</keyword>
<dbReference type="PROSITE" id="PS50893">
    <property type="entry name" value="ABC_TRANSPORTER_2"/>
    <property type="match status" value="1"/>
</dbReference>
<evidence type="ECO:0000256" key="2">
    <source>
        <dbReference type="ARBA" id="ARBA00022741"/>
    </source>
</evidence>
<evidence type="ECO:0000313" key="7">
    <source>
        <dbReference type="Proteomes" id="UP001304515"/>
    </source>
</evidence>
<dbReference type="InterPro" id="IPR017871">
    <property type="entry name" value="ABC_transporter-like_CS"/>
</dbReference>
<keyword evidence="1" id="KW-0813">Transport</keyword>
<dbReference type="GO" id="GO:0005524">
    <property type="term" value="F:ATP binding"/>
    <property type="evidence" value="ECO:0007669"/>
    <property type="project" value="UniProtKB-KW"/>
</dbReference>
<dbReference type="InterPro" id="IPR050093">
    <property type="entry name" value="ABC_SmlMolc_Importer"/>
</dbReference>
<dbReference type="Pfam" id="PF00005">
    <property type="entry name" value="ABC_tran"/>
    <property type="match status" value="1"/>
</dbReference>
<keyword evidence="7" id="KW-1185">Reference proteome</keyword>
<protein>
    <submittedName>
        <fullName evidence="6">ABC transporter ATP-binding protein</fullName>
    </submittedName>
</protein>
<accession>A0AA96J373</accession>
<dbReference type="Gene3D" id="3.40.50.300">
    <property type="entry name" value="P-loop containing nucleotide triphosphate hydrolases"/>
    <property type="match status" value="1"/>
</dbReference>
<dbReference type="EMBL" id="CP134890">
    <property type="protein sequence ID" value="WNM23023.1"/>
    <property type="molecule type" value="Genomic_DNA"/>
</dbReference>
<dbReference type="SMART" id="SM00382">
    <property type="entry name" value="AAA"/>
    <property type="match status" value="1"/>
</dbReference>
<dbReference type="InterPro" id="IPR003439">
    <property type="entry name" value="ABC_transporter-like_ATP-bd"/>
</dbReference>
<evidence type="ECO:0000313" key="5">
    <source>
        <dbReference type="EMBL" id="WNM18973.1"/>
    </source>
</evidence>
<evidence type="ECO:0000259" key="4">
    <source>
        <dbReference type="PROSITE" id="PS50893"/>
    </source>
</evidence>
<name>A0AA96J6L0_9FLAO</name>